<dbReference type="InterPro" id="IPR003131">
    <property type="entry name" value="T1-type_BTB"/>
</dbReference>
<dbReference type="InterPro" id="IPR057890">
    <property type="entry name" value="KCTD7/14_C"/>
</dbReference>
<reference evidence="3" key="3">
    <citation type="journal article" date="2014" name="Nature">
        <title>Elephant shark genome provides unique insights into gnathostome evolution.</title>
        <authorList>
            <consortium name="International Elephant Shark Genome Sequencing Consortium"/>
            <person name="Venkatesh B."/>
            <person name="Lee A.P."/>
            <person name="Ravi V."/>
            <person name="Maurya A.K."/>
            <person name="Lian M.M."/>
            <person name="Swann J.B."/>
            <person name="Ohta Y."/>
            <person name="Flajnik M.F."/>
            <person name="Sutoh Y."/>
            <person name="Kasahara M."/>
            <person name="Hoon S."/>
            <person name="Gangu V."/>
            <person name="Roy S.W."/>
            <person name="Irimia M."/>
            <person name="Korzh V."/>
            <person name="Kondrychyn I."/>
            <person name="Lim Z.W."/>
            <person name="Tay B.H."/>
            <person name="Tohari S."/>
            <person name="Kong K.W."/>
            <person name="Ho S."/>
            <person name="Lorente-Galdos B."/>
            <person name="Quilez J."/>
            <person name="Marques-Bonet T."/>
            <person name="Raney B.J."/>
            <person name="Ingham P.W."/>
            <person name="Tay A."/>
            <person name="Hillier L.W."/>
            <person name="Minx P."/>
            <person name="Boehm T."/>
            <person name="Wilson R.K."/>
            <person name="Brenner S."/>
            <person name="Warren W.C."/>
        </authorList>
    </citation>
    <scope>NUCLEOTIDE SEQUENCE [LARGE SCALE GENOMIC DNA]</scope>
</reference>
<reference evidence="3" key="1">
    <citation type="journal article" date="2006" name="Science">
        <title>Ancient noncoding elements conserved in the human genome.</title>
        <authorList>
            <person name="Venkatesh B."/>
            <person name="Kirkness E.F."/>
            <person name="Loh Y.H."/>
            <person name="Halpern A.L."/>
            <person name="Lee A.P."/>
            <person name="Johnson J."/>
            <person name="Dandona N."/>
            <person name="Viswanathan L.D."/>
            <person name="Tay A."/>
            <person name="Venter J.C."/>
            <person name="Strausberg R.L."/>
            <person name="Brenner S."/>
        </authorList>
    </citation>
    <scope>NUCLEOTIDE SEQUENCE [LARGE SCALE GENOMIC DNA]</scope>
</reference>
<dbReference type="Pfam" id="PF25611">
    <property type="entry name" value="KCTD_C"/>
    <property type="match status" value="1"/>
</dbReference>
<dbReference type="SUPFAM" id="SSF54695">
    <property type="entry name" value="POZ domain"/>
    <property type="match status" value="1"/>
</dbReference>
<reference evidence="3" key="2">
    <citation type="journal article" date="2007" name="PLoS Biol.">
        <title>Survey sequencing and comparative analysis of the elephant shark (Callorhinchus milii) genome.</title>
        <authorList>
            <person name="Venkatesh B."/>
            <person name="Kirkness E.F."/>
            <person name="Loh Y.H."/>
            <person name="Halpern A.L."/>
            <person name="Lee A.P."/>
            <person name="Johnson J."/>
            <person name="Dandona N."/>
            <person name="Viswanathan L.D."/>
            <person name="Tay A."/>
            <person name="Venter J.C."/>
            <person name="Strausberg R.L."/>
            <person name="Brenner S."/>
        </authorList>
    </citation>
    <scope>NUCLEOTIDE SEQUENCE [LARGE SCALE GENOMIC DNA]</scope>
</reference>
<dbReference type="InterPro" id="IPR011333">
    <property type="entry name" value="SKP1/BTB/POZ_sf"/>
</dbReference>
<dbReference type="OMA" id="NVGGEMY"/>
<dbReference type="PANTHER" id="PTHR14499:SF3">
    <property type="entry name" value="BTB_POZ DOMAIN-CONTAINING PROTEIN KCTD14"/>
    <property type="match status" value="1"/>
</dbReference>
<dbReference type="InParanoid" id="A0A4W3GXL7"/>
<reference evidence="2" key="4">
    <citation type="submission" date="2025-08" db="UniProtKB">
        <authorList>
            <consortium name="Ensembl"/>
        </authorList>
    </citation>
    <scope>IDENTIFICATION</scope>
</reference>
<dbReference type="SMART" id="SM00225">
    <property type="entry name" value="BTB"/>
    <property type="match status" value="1"/>
</dbReference>
<dbReference type="Ensembl" id="ENSCMIT00000008584.1">
    <property type="protein sequence ID" value="ENSCMIP00000008346.1"/>
    <property type="gene ID" value="ENSCMIG00000004482.1"/>
</dbReference>
<keyword evidence="3" id="KW-1185">Reference proteome</keyword>
<dbReference type="GeneTree" id="ENSGT00940000160762"/>
<feature type="domain" description="BTB" evidence="1">
    <location>
        <begin position="10"/>
        <end position="107"/>
    </location>
</feature>
<dbReference type="STRING" id="7868.ENSCMIP00000008346"/>
<sequence length="233" mass="25890">ALTPDCSVSQVVSLNVGGHIYTSTLATLRKFPRSRLSELVGSPTRHGSDSEGRLFIDRDGTHFRHVLDYLRGLDPPAHLASEIYQEAVFYRLEPLVKLLEESPRVFGEMVGRQQFLSRVPGYRENIEVMIRVARAEAVASRRSLVTVCVVRGEDDLTRCQEEVGGLGTGRGSVVTFGPWQAPPTAADLLHSIQSDIEKRGYTVTWKPLETGKGFLSRTNFSKKILFGDTGRDM</sequence>
<dbReference type="CDD" id="cd18371">
    <property type="entry name" value="BTB_POZ_KCTD14"/>
    <property type="match status" value="1"/>
</dbReference>
<organism evidence="2 3">
    <name type="scientific">Callorhinchus milii</name>
    <name type="common">Ghost shark</name>
    <dbReference type="NCBI Taxonomy" id="7868"/>
    <lineage>
        <taxon>Eukaryota</taxon>
        <taxon>Metazoa</taxon>
        <taxon>Chordata</taxon>
        <taxon>Craniata</taxon>
        <taxon>Vertebrata</taxon>
        <taxon>Chondrichthyes</taxon>
        <taxon>Holocephali</taxon>
        <taxon>Chimaeriformes</taxon>
        <taxon>Callorhinchidae</taxon>
        <taxon>Callorhinchus</taxon>
    </lineage>
</organism>
<name>A0A4W3GXL7_CALMI</name>
<accession>A0A4W3GXL7</accession>
<dbReference type="AlphaFoldDB" id="A0A4W3GXL7"/>
<dbReference type="Gene3D" id="3.30.710.10">
    <property type="entry name" value="Potassium Channel Kv1.1, Chain A"/>
    <property type="match status" value="1"/>
</dbReference>
<evidence type="ECO:0000313" key="2">
    <source>
        <dbReference type="Ensembl" id="ENSCMIP00000008346.1"/>
    </source>
</evidence>
<dbReference type="FunCoup" id="A0A4W3GXL7">
    <property type="interactions" value="35"/>
</dbReference>
<dbReference type="PANTHER" id="PTHR14499">
    <property type="entry name" value="POTASSIUM CHANNEL TETRAMERIZATION DOMAIN-CONTAINING"/>
    <property type="match status" value="1"/>
</dbReference>
<evidence type="ECO:0000313" key="3">
    <source>
        <dbReference type="Proteomes" id="UP000314986"/>
    </source>
</evidence>
<protein>
    <submittedName>
        <fullName evidence="2">Potassium channel tetramerization domain containing 14</fullName>
    </submittedName>
</protein>
<dbReference type="Proteomes" id="UP000314986">
    <property type="component" value="Unassembled WGS sequence"/>
</dbReference>
<proteinExistence type="predicted"/>
<dbReference type="InterPro" id="IPR000210">
    <property type="entry name" value="BTB/POZ_dom"/>
</dbReference>
<reference evidence="2" key="5">
    <citation type="submission" date="2025-09" db="UniProtKB">
        <authorList>
            <consortium name="Ensembl"/>
        </authorList>
    </citation>
    <scope>IDENTIFICATION</scope>
</reference>
<evidence type="ECO:0000259" key="1">
    <source>
        <dbReference type="SMART" id="SM00225"/>
    </source>
</evidence>
<dbReference type="Pfam" id="PF02214">
    <property type="entry name" value="BTB_2"/>
    <property type="match status" value="1"/>
</dbReference>
<dbReference type="GO" id="GO:0051260">
    <property type="term" value="P:protein homooligomerization"/>
    <property type="evidence" value="ECO:0007669"/>
    <property type="project" value="InterPro"/>
</dbReference>